<dbReference type="AlphaFoldDB" id="A0A672K0R4"/>
<feature type="compositionally biased region" description="Polar residues" evidence="1">
    <location>
        <begin position="23"/>
        <end position="33"/>
    </location>
</feature>
<dbReference type="GO" id="GO:1903801">
    <property type="term" value="P:L-leucine import across plasma membrane"/>
    <property type="evidence" value="ECO:0007669"/>
    <property type="project" value="TreeGrafter"/>
</dbReference>
<protein>
    <submittedName>
        <fullName evidence="4">Solute carrier family 3 member 2a</fullName>
    </submittedName>
</protein>
<reference evidence="4" key="2">
    <citation type="submission" date="2025-09" db="UniProtKB">
        <authorList>
            <consortium name="Ensembl"/>
        </authorList>
    </citation>
    <scope>IDENTIFICATION</scope>
</reference>
<dbReference type="Pfam" id="PF00128">
    <property type="entry name" value="Alpha-amylase"/>
    <property type="match status" value="1"/>
</dbReference>
<keyword evidence="5" id="KW-1185">Reference proteome</keyword>
<dbReference type="SUPFAM" id="SSF51445">
    <property type="entry name" value="(Trans)glycosidases"/>
    <property type="match status" value="1"/>
</dbReference>
<dbReference type="Pfam" id="PF16028">
    <property type="entry name" value="SLC3A2_N"/>
    <property type="match status" value="1"/>
</dbReference>
<dbReference type="GO" id="GO:0016324">
    <property type="term" value="C:apical plasma membrane"/>
    <property type="evidence" value="ECO:0007669"/>
    <property type="project" value="TreeGrafter"/>
</dbReference>
<dbReference type="Gene3D" id="3.20.20.80">
    <property type="entry name" value="Glycosidases"/>
    <property type="match status" value="1"/>
</dbReference>
<dbReference type="CDD" id="cd11345">
    <property type="entry name" value="AmyAc_SLC3A2"/>
    <property type="match status" value="1"/>
</dbReference>
<dbReference type="InterPro" id="IPR042280">
    <property type="entry name" value="SLC3A2"/>
</dbReference>
<keyword evidence="2" id="KW-1133">Transmembrane helix</keyword>
<feature type="compositionally biased region" description="Basic and acidic residues" evidence="1">
    <location>
        <begin position="1"/>
        <end position="19"/>
    </location>
</feature>
<dbReference type="InterPro" id="IPR013780">
    <property type="entry name" value="Glyco_hydro_b"/>
</dbReference>
<dbReference type="GO" id="GO:0015173">
    <property type="term" value="F:aromatic amino acid transmembrane transporter activity"/>
    <property type="evidence" value="ECO:0007669"/>
    <property type="project" value="TreeGrafter"/>
</dbReference>
<evidence type="ECO:0000256" key="2">
    <source>
        <dbReference type="SAM" id="Phobius"/>
    </source>
</evidence>
<dbReference type="InterPro" id="IPR031984">
    <property type="entry name" value="SLC3A2_N"/>
</dbReference>
<dbReference type="InParanoid" id="A0A672K0R4"/>
<evidence type="ECO:0000259" key="3">
    <source>
        <dbReference type="SMART" id="SM00642"/>
    </source>
</evidence>
<dbReference type="GO" id="GO:0015180">
    <property type="term" value="F:L-alanine transmembrane transporter activity"/>
    <property type="evidence" value="ECO:0007669"/>
    <property type="project" value="TreeGrafter"/>
</dbReference>
<dbReference type="GO" id="GO:0005975">
    <property type="term" value="P:carbohydrate metabolic process"/>
    <property type="evidence" value="ECO:0007669"/>
    <property type="project" value="InterPro"/>
</dbReference>
<name>A0A672K0R4_SINGR</name>
<feature type="region of interest" description="Disordered" evidence="1">
    <location>
        <begin position="1"/>
        <end position="36"/>
    </location>
</feature>
<feature type="transmembrane region" description="Helical" evidence="2">
    <location>
        <begin position="105"/>
        <end position="127"/>
    </location>
</feature>
<accession>A0A672K0R4</accession>
<dbReference type="GO" id="GO:0015823">
    <property type="term" value="P:phenylalanine transport"/>
    <property type="evidence" value="ECO:0007669"/>
    <property type="project" value="TreeGrafter"/>
</dbReference>
<dbReference type="Gene3D" id="2.60.40.1180">
    <property type="entry name" value="Golgi alpha-mannosidase II"/>
    <property type="match status" value="1"/>
</dbReference>
<organism evidence="4 5">
    <name type="scientific">Sinocyclocheilus grahami</name>
    <name type="common">Dianchi golden-line fish</name>
    <name type="synonym">Barbus grahami</name>
    <dbReference type="NCBI Taxonomy" id="75366"/>
    <lineage>
        <taxon>Eukaryota</taxon>
        <taxon>Metazoa</taxon>
        <taxon>Chordata</taxon>
        <taxon>Craniata</taxon>
        <taxon>Vertebrata</taxon>
        <taxon>Euteleostomi</taxon>
        <taxon>Actinopterygii</taxon>
        <taxon>Neopterygii</taxon>
        <taxon>Teleostei</taxon>
        <taxon>Ostariophysi</taxon>
        <taxon>Cypriniformes</taxon>
        <taxon>Cyprinidae</taxon>
        <taxon>Cyprininae</taxon>
        <taxon>Sinocyclocheilus</taxon>
    </lineage>
</organism>
<dbReference type="PANTHER" id="PTHR46673:SF3">
    <property type="entry name" value="SOLUTE CARRIER FAMILY 3 (AMINO ACID TRANSPORTER HEAVY CHAIN), MEMBER 2A-RELATED"/>
    <property type="match status" value="1"/>
</dbReference>
<dbReference type="InterPro" id="IPR006047">
    <property type="entry name" value="GH13_cat_dom"/>
</dbReference>
<dbReference type="InterPro" id="IPR017853">
    <property type="entry name" value="GH"/>
</dbReference>
<evidence type="ECO:0000313" key="5">
    <source>
        <dbReference type="Proteomes" id="UP000472262"/>
    </source>
</evidence>
<sequence length="533" mass="58828">MNKEDDMKEVELNEMDQEKQPMTGETPTGTEKNGSVKVKVPEDTEVKFTGLSCLICLSFCLICLSFCLSVCLICLSVCLSDLSIHLSVCLSNIYLHICRWIRTRWVLLVLFWLGWVGMLAGAIVIIVQAPRCKPIPEMNWWNEGPLYQISDVNEFSENGLKGVEEKLDYINQMKVKGLVLGPIHTVQADESSTLELTSINPEFGSESQLISLLDRAHRKGISIVLDLTPNHEGVSAWFNNAASVADRLKEACVYWLNKGVDGIFLSHLNDIANTEAWPSVQGIFNKTDGTKKRALMGSVTGLSTDDASHLLNQSSVDLLLTELPDPAEPGIRQAQVVQILYADHPQTSLGWSLSGRTLGSLTSRTPAAPIRLYQMLLFTLPGTPVFSAGDEVGLKAGEKPQIMWDLENPAEEKNATAKTLQEERIAVHNVFKALSDLRGKERSLLHGEYVSLHSSATSLAFLRLWDQSDRFLTAMNWGNDPVTMILSNSDLPAQAQVRLTTDAPNLAVDSMVSLEKFQLGPKQAVLLSYPYAG</sequence>
<evidence type="ECO:0000256" key="1">
    <source>
        <dbReference type="SAM" id="MobiDB-lite"/>
    </source>
</evidence>
<dbReference type="GO" id="GO:0016323">
    <property type="term" value="C:basolateral plasma membrane"/>
    <property type="evidence" value="ECO:0007669"/>
    <property type="project" value="TreeGrafter"/>
</dbReference>
<keyword evidence="2" id="KW-0812">Transmembrane</keyword>
<dbReference type="Ensembl" id="ENSSGRT00000002239.1">
    <property type="protein sequence ID" value="ENSSGRP00000002046.1"/>
    <property type="gene ID" value="ENSSGRG00000001232.1"/>
</dbReference>
<dbReference type="GO" id="GO:1904273">
    <property type="term" value="P:L-alanine import across plasma membrane"/>
    <property type="evidence" value="ECO:0007669"/>
    <property type="project" value="TreeGrafter"/>
</dbReference>
<evidence type="ECO:0000313" key="4">
    <source>
        <dbReference type="Ensembl" id="ENSSGRP00000002046.1"/>
    </source>
</evidence>
<dbReference type="Proteomes" id="UP000472262">
    <property type="component" value="Unassembled WGS sequence"/>
</dbReference>
<dbReference type="GO" id="GO:0015190">
    <property type="term" value="F:L-leucine transmembrane transporter activity"/>
    <property type="evidence" value="ECO:0007669"/>
    <property type="project" value="TreeGrafter"/>
</dbReference>
<dbReference type="OMA" id="WGTAPET"/>
<reference evidence="4" key="1">
    <citation type="submission" date="2025-08" db="UniProtKB">
        <authorList>
            <consortium name="Ensembl"/>
        </authorList>
    </citation>
    <scope>IDENTIFICATION</scope>
</reference>
<feature type="domain" description="Glycosyl hydrolase family 13 catalytic" evidence="3">
    <location>
        <begin position="157"/>
        <end position="438"/>
    </location>
</feature>
<dbReference type="SMART" id="SM00642">
    <property type="entry name" value="Aamy"/>
    <property type="match status" value="1"/>
</dbReference>
<proteinExistence type="predicted"/>
<feature type="transmembrane region" description="Helical" evidence="2">
    <location>
        <begin position="48"/>
        <end position="75"/>
    </location>
</feature>
<keyword evidence="2" id="KW-0472">Membrane</keyword>
<dbReference type="PANTHER" id="PTHR46673">
    <property type="entry name" value="4F2 CELL-SURFACE ANTIGEN HEAVY CHAIN"/>
    <property type="match status" value="1"/>
</dbReference>